<dbReference type="EMBL" id="KE720681">
    <property type="protein sequence ID" value="ERF76902.1"/>
    <property type="molecule type" value="Genomic_DNA"/>
</dbReference>
<feature type="compositionally biased region" description="Polar residues" evidence="1">
    <location>
        <begin position="227"/>
        <end position="258"/>
    </location>
</feature>
<feature type="compositionally biased region" description="Basic residues" evidence="1">
    <location>
        <begin position="311"/>
        <end position="332"/>
    </location>
</feature>
<dbReference type="Proteomes" id="UP000019373">
    <property type="component" value="Unassembled WGS sequence"/>
</dbReference>
<organism evidence="2 3">
    <name type="scientific">Endocarpon pusillum (strain Z07020 / HMAS-L-300199)</name>
    <name type="common">Lichen-forming fungus</name>
    <dbReference type="NCBI Taxonomy" id="1263415"/>
    <lineage>
        <taxon>Eukaryota</taxon>
        <taxon>Fungi</taxon>
        <taxon>Dikarya</taxon>
        <taxon>Ascomycota</taxon>
        <taxon>Pezizomycotina</taxon>
        <taxon>Eurotiomycetes</taxon>
        <taxon>Chaetothyriomycetidae</taxon>
        <taxon>Verrucariales</taxon>
        <taxon>Verrucariaceae</taxon>
        <taxon>Endocarpon</taxon>
    </lineage>
</organism>
<dbReference type="GeneID" id="19237666"/>
<sequence>MPRWEEMLPDIMEALERSRGEWQIDPKYYEEHMRWVAEHEETVRRNNLARALEAGFTCIEEYDGARRKEEEERVANFRKRVEEETGKTWEEYWATHPQRAKTPPEPFLGCDCEDHPIPMFCPKTLVDYRTQDALDLSCCFEANGDQDIRDLKIDPEDKSKRLSQNAIEKYWETDTQEGPADWPPWLKGDAVLQGIAQLDQNNDYKPRIPMTLGEGQKVGESPPSLIFTESQSDPEISSSTRPLASHNSSSNDENSFNMPNAEPFIEIQGAAHPSRSNQSGMPDNQTVPYSRPKRTKKSTDKGHARLTRTSGVRKKTTNSKKRGRKGISKITG</sequence>
<evidence type="ECO:0000256" key="1">
    <source>
        <dbReference type="SAM" id="MobiDB-lite"/>
    </source>
</evidence>
<dbReference type="OrthoDB" id="5389781at2759"/>
<protein>
    <submittedName>
        <fullName evidence="2">Uncharacterized protein</fullName>
    </submittedName>
</protein>
<gene>
    <name evidence="2" type="ORF">EPUS_02613</name>
</gene>
<dbReference type="HOGENOM" id="CLU_836859_0_0_1"/>
<accession>U1GGU8</accession>
<reference evidence="3" key="1">
    <citation type="journal article" date="2014" name="BMC Genomics">
        <title>Genome characteristics reveal the impact of lichenization on lichen-forming fungus Endocarpon pusillum Hedwig (Verrucariales, Ascomycota).</title>
        <authorList>
            <person name="Wang Y.-Y."/>
            <person name="Liu B."/>
            <person name="Zhang X.-Y."/>
            <person name="Zhou Q.-M."/>
            <person name="Zhang T."/>
            <person name="Li H."/>
            <person name="Yu Y.-F."/>
            <person name="Zhang X.-L."/>
            <person name="Hao X.-Y."/>
            <person name="Wang M."/>
            <person name="Wang L."/>
            <person name="Wei J.-C."/>
        </authorList>
    </citation>
    <scope>NUCLEOTIDE SEQUENCE [LARGE SCALE GENOMIC DNA]</scope>
    <source>
        <strain evidence="3">Z07020 / HMAS-L-300199</strain>
    </source>
</reference>
<feature type="region of interest" description="Disordered" evidence="1">
    <location>
        <begin position="202"/>
        <end position="332"/>
    </location>
</feature>
<evidence type="ECO:0000313" key="3">
    <source>
        <dbReference type="Proteomes" id="UP000019373"/>
    </source>
</evidence>
<dbReference type="RefSeq" id="XP_007785727.1">
    <property type="nucleotide sequence ID" value="XM_007787537.1"/>
</dbReference>
<evidence type="ECO:0000313" key="2">
    <source>
        <dbReference type="EMBL" id="ERF76902.1"/>
    </source>
</evidence>
<dbReference type="AlphaFoldDB" id="U1GGU8"/>
<feature type="compositionally biased region" description="Polar residues" evidence="1">
    <location>
        <begin position="274"/>
        <end position="288"/>
    </location>
</feature>
<keyword evidence="3" id="KW-1185">Reference proteome</keyword>
<proteinExistence type="predicted"/>
<name>U1GGU8_ENDPU</name>